<evidence type="ECO:0000313" key="9">
    <source>
        <dbReference type="EMBL" id="PLR82124.1"/>
    </source>
</evidence>
<keyword evidence="4 7" id="KW-0812">Transmembrane</keyword>
<evidence type="ECO:0000313" key="12">
    <source>
        <dbReference type="Proteomes" id="UP000235114"/>
    </source>
</evidence>
<dbReference type="OrthoDB" id="9771544at2"/>
<dbReference type="GO" id="GO:0055085">
    <property type="term" value="P:transmembrane transport"/>
    <property type="evidence" value="ECO:0007669"/>
    <property type="project" value="InterPro"/>
</dbReference>
<evidence type="ECO:0000256" key="6">
    <source>
        <dbReference type="ARBA" id="ARBA00023136"/>
    </source>
</evidence>
<dbReference type="AlphaFoldDB" id="A0A2N5GKS0"/>
<reference evidence="10 12" key="2">
    <citation type="submission" date="2017-12" db="EMBL/GenBank/DDBJ databases">
        <title>Comparative Functional Genomics of Dry Heat Resistant strains isolated from the Viking Spacecraft.</title>
        <authorList>
            <person name="Seuylemezian A."/>
            <person name="Cooper K."/>
            <person name="Vaishampayan P."/>
        </authorList>
    </citation>
    <scope>NUCLEOTIDE SEQUENCE [LARGE SCALE GENOMIC DNA]</scope>
    <source>
        <strain evidence="10 12">ATCC 29669</strain>
    </source>
</reference>
<dbReference type="CDD" id="cd06261">
    <property type="entry name" value="TM_PBP2"/>
    <property type="match status" value="1"/>
</dbReference>
<evidence type="ECO:0000256" key="7">
    <source>
        <dbReference type="RuleBase" id="RU363032"/>
    </source>
</evidence>
<proteinExistence type="inferred from homology"/>
<dbReference type="Proteomes" id="UP000234951">
    <property type="component" value="Unassembled WGS sequence"/>
</dbReference>
<keyword evidence="6 7" id="KW-0472">Membrane</keyword>
<dbReference type="Pfam" id="PF00528">
    <property type="entry name" value="BPD_transp_1"/>
    <property type="match status" value="1"/>
</dbReference>
<dbReference type="EMBL" id="PGVD01000025">
    <property type="protein sequence ID" value="PLR97970.1"/>
    <property type="molecule type" value="Genomic_DNA"/>
</dbReference>
<feature type="transmembrane region" description="Helical" evidence="7">
    <location>
        <begin position="84"/>
        <end position="108"/>
    </location>
</feature>
<evidence type="ECO:0000256" key="2">
    <source>
        <dbReference type="ARBA" id="ARBA00022448"/>
    </source>
</evidence>
<keyword evidence="9" id="KW-0067">ATP-binding</keyword>
<dbReference type="PANTHER" id="PTHR43744:SF12">
    <property type="entry name" value="ABC TRANSPORTER PERMEASE PROTEIN MG189-RELATED"/>
    <property type="match status" value="1"/>
</dbReference>
<keyword evidence="12" id="KW-1185">Reference proteome</keyword>
<feature type="transmembrane region" description="Helical" evidence="7">
    <location>
        <begin position="254"/>
        <end position="275"/>
    </location>
</feature>
<reference evidence="9 11" key="1">
    <citation type="submission" date="2017-11" db="EMBL/GenBank/DDBJ databases">
        <title>Comparitive Functional Genomics of Dry Heat Resistant strains isolated from the Viking Spacecraft.</title>
        <authorList>
            <person name="Seuylemezian A."/>
            <person name="Cooper K."/>
            <person name="Vaishampayan P."/>
        </authorList>
    </citation>
    <scope>NUCLEOTIDE SEQUENCE [LARGE SCALE GENOMIC DNA]</scope>
    <source>
        <strain evidence="9 11">M4.6</strain>
    </source>
</reference>
<comment type="caution">
    <text evidence="9">The sequence shown here is derived from an EMBL/GenBank/DDBJ whole genome shotgun (WGS) entry which is preliminary data.</text>
</comment>
<dbReference type="Gene3D" id="1.10.3720.10">
    <property type="entry name" value="MetI-like"/>
    <property type="match status" value="1"/>
</dbReference>
<evidence type="ECO:0000256" key="5">
    <source>
        <dbReference type="ARBA" id="ARBA00022989"/>
    </source>
</evidence>
<organism evidence="9 11">
    <name type="scientific">Bacillus canaveralius</name>
    <dbReference type="NCBI Taxonomy" id="1403243"/>
    <lineage>
        <taxon>Bacteria</taxon>
        <taxon>Bacillati</taxon>
        <taxon>Bacillota</taxon>
        <taxon>Bacilli</taxon>
        <taxon>Bacillales</taxon>
        <taxon>Bacillaceae</taxon>
        <taxon>Bacillus</taxon>
    </lineage>
</organism>
<dbReference type="Proteomes" id="UP000235114">
    <property type="component" value="Unassembled WGS sequence"/>
</dbReference>
<name>A0A2N5GKS0_9BACI</name>
<evidence type="ECO:0000256" key="4">
    <source>
        <dbReference type="ARBA" id="ARBA00022692"/>
    </source>
</evidence>
<dbReference type="InterPro" id="IPR000515">
    <property type="entry name" value="MetI-like"/>
</dbReference>
<dbReference type="GO" id="GO:0005886">
    <property type="term" value="C:plasma membrane"/>
    <property type="evidence" value="ECO:0007669"/>
    <property type="project" value="UniProtKB-SubCell"/>
</dbReference>
<dbReference type="RefSeq" id="WP_101577840.1">
    <property type="nucleotide sequence ID" value="NZ_PGVA01000028.1"/>
</dbReference>
<feature type="transmembrane region" description="Helical" evidence="7">
    <location>
        <begin position="21"/>
        <end position="43"/>
    </location>
</feature>
<dbReference type="EMBL" id="PGVA01000028">
    <property type="protein sequence ID" value="PLR82124.1"/>
    <property type="molecule type" value="Genomic_DNA"/>
</dbReference>
<protein>
    <submittedName>
        <fullName evidence="9">Sugar ABC transporter ATP-binding protein</fullName>
    </submittedName>
</protein>
<comment type="subcellular location">
    <subcellularLocation>
        <location evidence="1 7">Cell membrane</location>
        <topology evidence="1 7">Multi-pass membrane protein</topology>
    </subcellularLocation>
</comment>
<evidence type="ECO:0000313" key="10">
    <source>
        <dbReference type="EMBL" id="PLR97970.1"/>
    </source>
</evidence>
<feature type="domain" description="ABC transmembrane type-1" evidence="8">
    <location>
        <begin position="85"/>
        <end position="275"/>
    </location>
</feature>
<dbReference type="SUPFAM" id="SSF161098">
    <property type="entry name" value="MetI-like"/>
    <property type="match status" value="1"/>
</dbReference>
<evidence type="ECO:0000259" key="8">
    <source>
        <dbReference type="PROSITE" id="PS50928"/>
    </source>
</evidence>
<feature type="transmembrane region" description="Helical" evidence="7">
    <location>
        <begin position="120"/>
        <end position="144"/>
    </location>
</feature>
<keyword evidence="5 7" id="KW-1133">Transmembrane helix</keyword>
<dbReference type="InterPro" id="IPR035906">
    <property type="entry name" value="MetI-like_sf"/>
</dbReference>
<feature type="transmembrane region" description="Helical" evidence="7">
    <location>
        <begin position="196"/>
        <end position="217"/>
    </location>
</feature>
<evidence type="ECO:0000256" key="3">
    <source>
        <dbReference type="ARBA" id="ARBA00022475"/>
    </source>
</evidence>
<evidence type="ECO:0000313" key="11">
    <source>
        <dbReference type="Proteomes" id="UP000234951"/>
    </source>
</evidence>
<keyword evidence="3" id="KW-1003">Cell membrane</keyword>
<comment type="similarity">
    <text evidence="7">Belongs to the binding-protein-dependent transport system permease family.</text>
</comment>
<evidence type="ECO:0000256" key="1">
    <source>
        <dbReference type="ARBA" id="ARBA00004651"/>
    </source>
</evidence>
<sequence length="291" mass="32919">MKTAPVSAPKFYESKKFKTKLKNYIVMLLLIAGSIVILSPLWWMVSTSLKSPQEIAQYPPSFFPSEFRFSNYIEAWKTAPFTRWALNTLFIAVCVTLGSVLVNSLVAYSFAKICFKGRNVLFVIVLSTMLIPGFVTMVPQYILFSNLGWLNTYLPLIVPAFLGSAFFIFLLRQFMMSIPNELIEAAVLDGANHFHIWWNIALPLTKPALVAVAILAFNGAWNDLLGPLLYINDESLYTLQIGLQTFKGTVQIQWHYLMSMSVMVLLPVVLLFFFFQRYFIEGSNISSGSKG</sequence>
<keyword evidence="2 7" id="KW-0813">Transport</keyword>
<dbReference type="PANTHER" id="PTHR43744">
    <property type="entry name" value="ABC TRANSPORTER PERMEASE PROTEIN MG189-RELATED-RELATED"/>
    <property type="match status" value="1"/>
</dbReference>
<dbReference type="PROSITE" id="PS50928">
    <property type="entry name" value="ABC_TM1"/>
    <property type="match status" value="1"/>
</dbReference>
<feature type="transmembrane region" description="Helical" evidence="7">
    <location>
        <begin position="156"/>
        <end position="175"/>
    </location>
</feature>
<keyword evidence="9" id="KW-0547">Nucleotide-binding</keyword>
<dbReference type="GO" id="GO:0005524">
    <property type="term" value="F:ATP binding"/>
    <property type="evidence" value="ECO:0007669"/>
    <property type="project" value="UniProtKB-KW"/>
</dbReference>
<gene>
    <name evidence="9" type="ORF">CU635_13230</name>
    <name evidence="10" type="ORF">CVD25_09110</name>
</gene>
<accession>A0A2N5GKS0</accession>